<keyword evidence="3" id="KW-1185">Reference proteome</keyword>
<sequence length="95" mass="10713">MNRVLIVIAFLIVPFFASAQNDTKIEKTEIKIEIKADVIIKAEINKEIAIKKIDPITTNPKKQNLDLNFKKSNDISSVKAYIKSLQLKRTASVIS</sequence>
<reference evidence="2 3" key="1">
    <citation type="submission" date="2019-04" db="EMBL/GenBank/DDBJ databases">
        <title>Lacinutrix sp. nov., isolated from marine water.</title>
        <authorList>
            <person name="Kim W."/>
        </authorList>
    </citation>
    <scope>NUCLEOTIDE SEQUENCE [LARGE SCALE GENOMIC DNA]</scope>
    <source>
        <strain evidence="2 3">CAU 1491</strain>
    </source>
</reference>
<comment type="caution">
    <text evidence="2">The sequence shown here is derived from an EMBL/GenBank/DDBJ whole genome shotgun (WGS) entry which is preliminary data.</text>
</comment>
<protein>
    <submittedName>
        <fullName evidence="2">Uncharacterized protein</fullName>
    </submittedName>
</protein>
<evidence type="ECO:0000256" key="1">
    <source>
        <dbReference type="SAM" id="SignalP"/>
    </source>
</evidence>
<dbReference type="RefSeq" id="WP_136844990.1">
    <property type="nucleotide sequence ID" value="NZ_SUPL01000013.1"/>
</dbReference>
<feature type="signal peptide" evidence="1">
    <location>
        <begin position="1"/>
        <end position="19"/>
    </location>
</feature>
<organism evidence="2 3">
    <name type="scientific">Pontimicrobium aquaticum</name>
    <dbReference type="NCBI Taxonomy" id="2565367"/>
    <lineage>
        <taxon>Bacteria</taxon>
        <taxon>Pseudomonadati</taxon>
        <taxon>Bacteroidota</taxon>
        <taxon>Flavobacteriia</taxon>
        <taxon>Flavobacteriales</taxon>
        <taxon>Flavobacteriaceae</taxon>
        <taxon>Pontimicrobium</taxon>
    </lineage>
</organism>
<evidence type="ECO:0000313" key="2">
    <source>
        <dbReference type="EMBL" id="TJY31721.1"/>
    </source>
</evidence>
<feature type="chain" id="PRO_5020596898" evidence="1">
    <location>
        <begin position="20"/>
        <end position="95"/>
    </location>
</feature>
<keyword evidence="1" id="KW-0732">Signal</keyword>
<dbReference type="AlphaFoldDB" id="A0A4U0EJX9"/>
<dbReference type="Proteomes" id="UP000307657">
    <property type="component" value="Unassembled WGS sequence"/>
</dbReference>
<evidence type="ECO:0000313" key="3">
    <source>
        <dbReference type="Proteomes" id="UP000307657"/>
    </source>
</evidence>
<name>A0A4U0EJX9_9FLAO</name>
<gene>
    <name evidence="2" type="ORF">E5167_15040</name>
</gene>
<accession>A0A4U0EJX9</accession>
<dbReference type="EMBL" id="SUPL01000013">
    <property type="protein sequence ID" value="TJY31721.1"/>
    <property type="molecule type" value="Genomic_DNA"/>
</dbReference>
<proteinExistence type="predicted"/>